<dbReference type="Proteomes" id="UP000308549">
    <property type="component" value="Unassembled WGS sequence"/>
</dbReference>
<dbReference type="InterPro" id="IPR003445">
    <property type="entry name" value="Cat_transpt"/>
</dbReference>
<dbReference type="PIRSF" id="PIRSF002450">
    <property type="entry name" value="K+_transpter_TRK"/>
    <property type="match status" value="1"/>
</dbReference>
<feature type="compositionally biased region" description="Acidic residues" evidence="8">
    <location>
        <begin position="582"/>
        <end position="598"/>
    </location>
</feature>
<dbReference type="InterPro" id="IPR051143">
    <property type="entry name" value="TrkH_K-transport"/>
</dbReference>
<feature type="transmembrane region" description="Helical" evidence="7">
    <location>
        <begin position="652"/>
        <end position="668"/>
    </location>
</feature>
<feature type="transmembrane region" description="Helical" evidence="7">
    <location>
        <begin position="26"/>
        <end position="48"/>
    </location>
</feature>
<dbReference type="PANTHER" id="PTHR31064:SF37">
    <property type="entry name" value="TRANSPORTER, PUTATIVE (EUROFUNG)-RELATED"/>
    <property type="match status" value="1"/>
</dbReference>
<keyword evidence="7" id="KW-0633">Potassium transport</keyword>
<evidence type="ECO:0000256" key="1">
    <source>
        <dbReference type="ARBA" id="ARBA00004141"/>
    </source>
</evidence>
<evidence type="ECO:0000313" key="9">
    <source>
        <dbReference type="EMBL" id="TKA33183.1"/>
    </source>
</evidence>
<dbReference type="GO" id="GO:1990573">
    <property type="term" value="P:potassium ion import across plasma membrane"/>
    <property type="evidence" value="ECO:0007669"/>
    <property type="project" value="TreeGrafter"/>
</dbReference>
<feature type="compositionally biased region" description="Basic and acidic residues" evidence="8">
    <location>
        <begin position="168"/>
        <end position="182"/>
    </location>
</feature>
<dbReference type="PANTHER" id="PTHR31064">
    <property type="entry name" value="POTASSIUM TRANSPORT PROTEIN DDB_G0292412-RELATED"/>
    <property type="match status" value="1"/>
</dbReference>
<dbReference type="AlphaFoldDB" id="A0A4U0UCJ2"/>
<feature type="compositionally biased region" description="Basic and acidic residues" evidence="8">
    <location>
        <begin position="147"/>
        <end position="158"/>
    </location>
</feature>
<comment type="similarity">
    <text evidence="7">Belongs to the TrkH potassium transport family.</text>
</comment>
<feature type="transmembrane region" description="Helical" evidence="7">
    <location>
        <begin position="376"/>
        <end position="397"/>
    </location>
</feature>
<keyword evidence="6 7" id="KW-0472">Membrane</keyword>
<keyword evidence="2 7" id="KW-0813">Transport</keyword>
<keyword evidence="4 7" id="KW-1133">Transmembrane helix</keyword>
<dbReference type="EMBL" id="NAJL01000003">
    <property type="protein sequence ID" value="TKA33183.1"/>
    <property type="molecule type" value="Genomic_DNA"/>
</dbReference>
<keyword evidence="7" id="KW-0630">Potassium</keyword>
<organism evidence="9 10">
    <name type="scientific">Salinomyces thailandicus</name>
    <dbReference type="NCBI Taxonomy" id="706561"/>
    <lineage>
        <taxon>Eukaryota</taxon>
        <taxon>Fungi</taxon>
        <taxon>Dikarya</taxon>
        <taxon>Ascomycota</taxon>
        <taxon>Pezizomycotina</taxon>
        <taxon>Dothideomycetes</taxon>
        <taxon>Dothideomycetidae</taxon>
        <taxon>Mycosphaerellales</taxon>
        <taxon>Teratosphaeriaceae</taxon>
        <taxon>Salinomyces</taxon>
    </lineage>
</organism>
<evidence type="ECO:0000313" key="10">
    <source>
        <dbReference type="Proteomes" id="UP000308549"/>
    </source>
</evidence>
<feature type="transmembrane region" description="Helical" evidence="7">
    <location>
        <begin position="675"/>
        <end position="697"/>
    </location>
</feature>
<dbReference type="GO" id="GO:0140107">
    <property type="term" value="F:high-affinity potassium ion transmembrane transporter activity"/>
    <property type="evidence" value="ECO:0007669"/>
    <property type="project" value="TreeGrafter"/>
</dbReference>
<sequence length="770" mass="85921">MVLRQMGSLGPFARPLRMIRRQLPPLNFITVHYLYFIGTCLAFALVFWGSSTPFRSVSFTDSLFLTVSAMTLAGLNTVNLSELNTFQQFLLFVLIMLGSAIWVSAFVVLLRKHAFEMKFEDIVAKARERRGRSRTGSRLSRSWTGRSGDRGPLDEESGKVQQQGSEGSDGKDTSEYEGKAEPEVYSTLDGQDDRDPTPPGRRGGPEMNGISSATGMPLSDDESIASPDRSTQPGITFRGDVNFAPHRLARSPDPVRRRTNTLFSMQGVGARPMSSLAPTSSLRGAVSAVGPPRSTPKHDISRYFESAAGWVARNSQFHGLTEKEREKLGGCEYRAVSFLAWLVPAYFVLWQVLGCLGCAAWVAYNARDEAEQNGLDAWWVGAFNAVSAFNNSGMSLLDANMVAFQRSYYMLLTCGLLILAGNTCFPIFLRIIIWGLWKITEHPFVVNKWFSSEQWEERRRILRFLLDHPRRCYTNLFPSQHTWWLGASVFALNAIDWAAFEILNIDNKELEAGLPTKYRAIAGLFQAFAVRSGGFYVVSISTLRISLQVLYVAMMFISAFPIAITMRNSNVYEERSLGIYAEDEENQESDDDNDENDDRDSPRQPNSNPGHLLHRAKTLRDHLVAGGTAAATHESNGHFVRQQLRAQLAHDAWWIVLALFLIMIIESGHFRAQPLVYSVFNFLFEIVSAYGCVGISIGVPWNAYSFCGAWQTLSKLILCAVMLRGRHRGLPVAIDKAVLLPGDGGARAEEEDGRIRLARTWSRGRGAEAV</sequence>
<evidence type="ECO:0000256" key="7">
    <source>
        <dbReference type="PIRNR" id="PIRNR002450"/>
    </source>
</evidence>
<dbReference type="GO" id="GO:0030007">
    <property type="term" value="P:intracellular potassium ion homeostasis"/>
    <property type="evidence" value="ECO:0007669"/>
    <property type="project" value="UniProtKB-UniRule"/>
</dbReference>
<feature type="compositionally biased region" description="Low complexity" evidence="8">
    <location>
        <begin position="136"/>
        <end position="146"/>
    </location>
</feature>
<reference evidence="9 10" key="1">
    <citation type="submission" date="2017-03" db="EMBL/GenBank/DDBJ databases">
        <title>Genomes of endolithic fungi from Antarctica.</title>
        <authorList>
            <person name="Coleine C."/>
            <person name="Masonjones S."/>
            <person name="Stajich J.E."/>
        </authorList>
    </citation>
    <scope>NUCLEOTIDE SEQUENCE [LARGE SCALE GENOMIC DNA]</scope>
    <source>
        <strain evidence="9 10">CCFEE 6315</strain>
    </source>
</reference>
<evidence type="ECO:0000256" key="5">
    <source>
        <dbReference type="ARBA" id="ARBA00023065"/>
    </source>
</evidence>
<keyword evidence="10" id="KW-1185">Reference proteome</keyword>
<proteinExistence type="inferred from homology"/>
<dbReference type="OrthoDB" id="9999863at2759"/>
<evidence type="ECO:0000256" key="6">
    <source>
        <dbReference type="ARBA" id="ARBA00023136"/>
    </source>
</evidence>
<name>A0A4U0UCJ2_9PEZI</name>
<feature type="transmembrane region" description="Helical" evidence="7">
    <location>
        <begin position="409"/>
        <end position="437"/>
    </location>
</feature>
<feature type="transmembrane region" description="Helical" evidence="7">
    <location>
        <begin position="89"/>
        <end position="110"/>
    </location>
</feature>
<gene>
    <name evidence="9" type="ORF">B0A50_00736</name>
</gene>
<feature type="region of interest" description="Disordered" evidence="8">
    <location>
        <begin position="582"/>
        <end position="612"/>
    </location>
</feature>
<protein>
    <recommendedName>
        <fullName evidence="7">Potassium transport protein</fullName>
    </recommendedName>
</protein>
<comment type="subcellular location">
    <subcellularLocation>
        <location evidence="1">Membrane</location>
        <topology evidence="1">Multi-pass membrane protein</topology>
    </subcellularLocation>
</comment>
<evidence type="ECO:0000256" key="4">
    <source>
        <dbReference type="ARBA" id="ARBA00022989"/>
    </source>
</evidence>
<feature type="transmembrane region" description="Helical" evidence="7">
    <location>
        <begin position="545"/>
        <end position="564"/>
    </location>
</feature>
<accession>A0A4U0UCJ2</accession>
<keyword evidence="3 7" id="KW-0812">Transmembrane</keyword>
<feature type="transmembrane region" description="Helical" evidence="7">
    <location>
        <begin position="335"/>
        <end position="364"/>
    </location>
</feature>
<feature type="region of interest" description="Disordered" evidence="8">
    <location>
        <begin position="130"/>
        <end position="257"/>
    </location>
</feature>
<evidence type="ECO:0000256" key="2">
    <source>
        <dbReference type="ARBA" id="ARBA00022448"/>
    </source>
</evidence>
<evidence type="ECO:0000256" key="3">
    <source>
        <dbReference type="ARBA" id="ARBA00022692"/>
    </source>
</evidence>
<keyword evidence="5 7" id="KW-0406">Ion transport</keyword>
<dbReference type="GO" id="GO:0005886">
    <property type="term" value="C:plasma membrane"/>
    <property type="evidence" value="ECO:0007669"/>
    <property type="project" value="InterPro"/>
</dbReference>
<dbReference type="InterPro" id="IPR015958">
    <property type="entry name" value="Trk1_fungi"/>
</dbReference>
<comment type="caution">
    <text evidence="9">The sequence shown here is derived from an EMBL/GenBank/DDBJ whole genome shotgun (WGS) entry which is preliminary data.</text>
</comment>
<feature type="transmembrane region" description="Helical" evidence="7">
    <location>
        <begin position="518"/>
        <end position="538"/>
    </location>
</feature>
<evidence type="ECO:0000256" key="8">
    <source>
        <dbReference type="SAM" id="MobiDB-lite"/>
    </source>
</evidence>
<dbReference type="Pfam" id="PF02386">
    <property type="entry name" value="TrkH"/>
    <property type="match status" value="1"/>
</dbReference>